<proteinExistence type="predicted"/>
<dbReference type="AlphaFoldDB" id="A0A383VVG6"/>
<name>A0A383VVG6_TETOB</name>
<evidence type="ECO:0000313" key="3">
    <source>
        <dbReference type="Proteomes" id="UP000256970"/>
    </source>
</evidence>
<feature type="region of interest" description="Disordered" evidence="1">
    <location>
        <begin position="22"/>
        <end position="45"/>
    </location>
</feature>
<organism evidence="2 3">
    <name type="scientific">Tetradesmus obliquus</name>
    <name type="common">Green alga</name>
    <name type="synonym">Acutodesmus obliquus</name>
    <dbReference type="NCBI Taxonomy" id="3088"/>
    <lineage>
        <taxon>Eukaryota</taxon>
        <taxon>Viridiplantae</taxon>
        <taxon>Chlorophyta</taxon>
        <taxon>core chlorophytes</taxon>
        <taxon>Chlorophyceae</taxon>
        <taxon>CS clade</taxon>
        <taxon>Sphaeropleales</taxon>
        <taxon>Scenedesmaceae</taxon>
        <taxon>Tetradesmus</taxon>
    </lineage>
</organism>
<evidence type="ECO:0000313" key="2">
    <source>
        <dbReference type="EMBL" id="SZX68839.1"/>
    </source>
</evidence>
<accession>A0A383VVG6</accession>
<dbReference type="Proteomes" id="UP000256970">
    <property type="component" value="Unassembled WGS sequence"/>
</dbReference>
<gene>
    <name evidence="2" type="ORF">BQ4739_LOCUS9157</name>
</gene>
<protein>
    <submittedName>
        <fullName evidence="2">Uncharacterized protein</fullName>
    </submittedName>
</protein>
<evidence type="ECO:0000256" key="1">
    <source>
        <dbReference type="SAM" id="MobiDB-lite"/>
    </source>
</evidence>
<reference evidence="2 3" key="1">
    <citation type="submission" date="2016-10" db="EMBL/GenBank/DDBJ databases">
        <authorList>
            <person name="Cai Z."/>
        </authorList>
    </citation>
    <scope>NUCLEOTIDE SEQUENCE [LARGE SCALE GENOMIC DNA]</scope>
</reference>
<sequence length="261" mass="27598">MAFKCRSCPNLAELVKQANSSAARGASTSNSGNSSSSNTSSSRAARRVRRQVSCSALLVPVDTPAFDMLDVARQSITHELVVQSALHVSAAQRFECLQRHHSGSADDSVALAMLTAPDLTHSSSSSSVVNITAAPVPEVAACYATPYEGVEEVRNVAEELALEEATRRLHIAATAAKNRTVLAPRVTTPEAISASQRTAPALELRTAEVSEAMDAARRRRQHAAKRAMLNMMRSSKWLLEKVPIAAAAAAAHQDTAVASSG</sequence>
<feature type="compositionally biased region" description="Low complexity" evidence="1">
    <location>
        <begin position="22"/>
        <end position="43"/>
    </location>
</feature>
<dbReference type="EMBL" id="FNXT01000885">
    <property type="protein sequence ID" value="SZX68839.1"/>
    <property type="molecule type" value="Genomic_DNA"/>
</dbReference>
<keyword evidence="3" id="KW-1185">Reference proteome</keyword>